<evidence type="ECO:0000313" key="7">
    <source>
        <dbReference type="EMBL" id="CAK0808898.1"/>
    </source>
</evidence>
<dbReference type="PANTHER" id="PTHR32074:SF2">
    <property type="entry name" value="RNA DEMETHYLASE ALKBH5"/>
    <property type="match status" value="1"/>
</dbReference>
<evidence type="ECO:0000256" key="4">
    <source>
        <dbReference type="ARBA" id="ARBA00023002"/>
    </source>
</evidence>
<protein>
    <recommendedName>
        <fullName evidence="9">RNA demethylase ALKBH5</fullName>
    </recommendedName>
</protein>
<feature type="compositionally biased region" description="Low complexity" evidence="6">
    <location>
        <begin position="197"/>
        <end position="215"/>
    </location>
</feature>
<keyword evidence="5" id="KW-0408">Iron</keyword>
<evidence type="ECO:0000256" key="2">
    <source>
        <dbReference type="ARBA" id="ARBA00022723"/>
    </source>
</evidence>
<dbReference type="InterPro" id="IPR032860">
    <property type="entry name" value="ALKBH5"/>
</dbReference>
<organism evidence="7 8">
    <name type="scientific">Prorocentrum cordatum</name>
    <dbReference type="NCBI Taxonomy" id="2364126"/>
    <lineage>
        <taxon>Eukaryota</taxon>
        <taxon>Sar</taxon>
        <taxon>Alveolata</taxon>
        <taxon>Dinophyceae</taxon>
        <taxon>Prorocentrales</taxon>
        <taxon>Prorocentraceae</taxon>
        <taxon>Prorocentrum</taxon>
    </lineage>
</organism>
<reference evidence="7" key="1">
    <citation type="submission" date="2023-10" db="EMBL/GenBank/DDBJ databases">
        <authorList>
            <person name="Chen Y."/>
            <person name="Shah S."/>
            <person name="Dougan E. K."/>
            <person name="Thang M."/>
            <person name="Chan C."/>
        </authorList>
    </citation>
    <scope>NUCLEOTIDE SEQUENCE [LARGE SCALE GENOMIC DNA]</scope>
</reference>
<comment type="caution">
    <text evidence="7">The sequence shown here is derived from an EMBL/GenBank/DDBJ whole genome shotgun (WGS) entry which is preliminary data.</text>
</comment>
<dbReference type="PANTHER" id="PTHR32074">
    <property type="entry name" value="RNA DEMETHYLASE ALKBH5"/>
    <property type="match status" value="1"/>
</dbReference>
<evidence type="ECO:0000256" key="5">
    <source>
        <dbReference type="ARBA" id="ARBA00023004"/>
    </source>
</evidence>
<keyword evidence="2" id="KW-0479">Metal-binding</keyword>
<evidence type="ECO:0000313" key="8">
    <source>
        <dbReference type="Proteomes" id="UP001189429"/>
    </source>
</evidence>
<evidence type="ECO:0000256" key="3">
    <source>
        <dbReference type="ARBA" id="ARBA00022964"/>
    </source>
</evidence>
<feature type="region of interest" description="Disordered" evidence="6">
    <location>
        <begin position="186"/>
        <end position="222"/>
    </location>
</feature>
<dbReference type="SUPFAM" id="SSF51197">
    <property type="entry name" value="Clavaminate synthase-like"/>
    <property type="match status" value="2"/>
</dbReference>
<dbReference type="EMBL" id="CAUYUJ010004280">
    <property type="protein sequence ID" value="CAK0808898.1"/>
    <property type="molecule type" value="Genomic_DNA"/>
</dbReference>
<dbReference type="InterPro" id="IPR037151">
    <property type="entry name" value="AlkB-like_sf"/>
</dbReference>
<dbReference type="Gene3D" id="2.60.120.590">
    <property type="entry name" value="Alpha-ketoglutarate-dependent dioxygenase AlkB-like"/>
    <property type="match status" value="1"/>
</dbReference>
<gene>
    <name evidence="7" type="ORF">PCOR1329_LOCUS14336</name>
</gene>
<comment type="similarity">
    <text evidence="1">Belongs to the alkB family.</text>
</comment>
<evidence type="ECO:0000256" key="6">
    <source>
        <dbReference type="SAM" id="MobiDB-lite"/>
    </source>
</evidence>
<name>A0ABN9QRP9_9DINO</name>
<keyword evidence="3" id="KW-0223">Dioxygenase</keyword>
<sequence>MRNKYFFGFAYTYGAQKEHPGAHGVEAVWPPDEVEPVPSWIRELLIEPLEKRGVVPKGWINSATINDYAAGGCIVSHIDPQHLFDRPIIGVNFFSECNLVFGTTFKFPKDAADIECSTPVYVHHCQRGFATIMKGYSANDITHAIRPCDLPSRRASIILRRVLPTAPVLLRGTCVPLRDLPQVLSGAKPDTNPLKGRSSASSDTAAAPPAANTRSLPTTRLRSSERRYKSGVIYNVMAESFLTQADLQSMFEKICKDSSLRWFAGRHILDFKVVGLPRVDLPFSYRFIAPLVEVLTSMASQSMRVGEETLAIIQVIVNYYEDGGSEVAPHHHKCRQICASLGAQRDVVVEGETLTMGNGDALPLWGEVHAVPPAKCKSGPRASVCLFYGSRREYAMKEISVNARKGKFGDNAWWTHPADGQPGRCSLRRVPLWGLFSWPTGRPLQYGRVLLMFLEVWQQAFASIICMHSEDIVLRSSSVHRSERQYITVQREEGGPAG</sequence>
<evidence type="ECO:0000256" key="1">
    <source>
        <dbReference type="ARBA" id="ARBA00007879"/>
    </source>
</evidence>
<keyword evidence="8" id="KW-1185">Reference proteome</keyword>
<evidence type="ECO:0008006" key="9">
    <source>
        <dbReference type="Google" id="ProtNLM"/>
    </source>
</evidence>
<proteinExistence type="inferred from homology"/>
<keyword evidence="4" id="KW-0560">Oxidoreductase</keyword>
<accession>A0ABN9QRP9</accession>
<dbReference type="Proteomes" id="UP001189429">
    <property type="component" value="Unassembled WGS sequence"/>
</dbReference>